<protein>
    <submittedName>
        <fullName evidence="1">Uncharacterized protein</fullName>
    </submittedName>
</protein>
<comment type="caution">
    <text evidence="1">The sequence shown here is derived from an EMBL/GenBank/DDBJ whole genome shotgun (WGS) entry which is preliminary data.</text>
</comment>
<sequence length="106" mass="12106">MNERTTFNLIFDKNSNKCDKNNGPTTFSWNLNIMTFAFIEVLGGGQLWPARLRAEFNDQLAGHFDVNSCLNEYRHTGCTENISFYRFEENSPATQNGSASFILAKR</sequence>
<gene>
    <name evidence="1" type="ORF">BpHYR1_017717</name>
</gene>
<evidence type="ECO:0000313" key="2">
    <source>
        <dbReference type="Proteomes" id="UP000276133"/>
    </source>
</evidence>
<dbReference type="AlphaFoldDB" id="A0A3M7T1I0"/>
<proteinExistence type="predicted"/>
<reference evidence="1 2" key="1">
    <citation type="journal article" date="2018" name="Sci. Rep.">
        <title>Genomic signatures of local adaptation to the degree of environmental predictability in rotifers.</title>
        <authorList>
            <person name="Franch-Gras L."/>
            <person name="Hahn C."/>
            <person name="Garcia-Roger E.M."/>
            <person name="Carmona M.J."/>
            <person name="Serra M."/>
            <person name="Gomez A."/>
        </authorList>
    </citation>
    <scope>NUCLEOTIDE SEQUENCE [LARGE SCALE GENOMIC DNA]</scope>
    <source>
        <strain evidence="1">HYR1</strain>
    </source>
</reference>
<dbReference type="EMBL" id="REGN01000448">
    <property type="protein sequence ID" value="RNA41805.1"/>
    <property type="molecule type" value="Genomic_DNA"/>
</dbReference>
<name>A0A3M7T1I0_BRAPC</name>
<organism evidence="1 2">
    <name type="scientific">Brachionus plicatilis</name>
    <name type="common">Marine rotifer</name>
    <name type="synonym">Brachionus muelleri</name>
    <dbReference type="NCBI Taxonomy" id="10195"/>
    <lineage>
        <taxon>Eukaryota</taxon>
        <taxon>Metazoa</taxon>
        <taxon>Spiralia</taxon>
        <taxon>Gnathifera</taxon>
        <taxon>Rotifera</taxon>
        <taxon>Eurotatoria</taxon>
        <taxon>Monogononta</taxon>
        <taxon>Pseudotrocha</taxon>
        <taxon>Ploima</taxon>
        <taxon>Brachionidae</taxon>
        <taxon>Brachionus</taxon>
    </lineage>
</organism>
<accession>A0A3M7T1I0</accession>
<evidence type="ECO:0000313" key="1">
    <source>
        <dbReference type="EMBL" id="RNA41805.1"/>
    </source>
</evidence>
<keyword evidence="2" id="KW-1185">Reference proteome</keyword>
<dbReference type="Proteomes" id="UP000276133">
    <property type="component" value="Unassembled WGS sequence"/>
</dbReference>